<comment type="similarity">
    <text evidence="1 2">Belongs to the phospholipid scramblase family.</text>
</comment>
<protein>
    <recommendedName>
        <fullName evidence="2">Phospholipid scramblase</fullName>
    </recommendedName>
</protein>
<dbReference type="InterPro" id="IPR005552">
    <property type="entry name" value="Scramblase"/>
</dbReference>
<dbReference type="GO" id="GO:0017128">
    <property type="term" value="F:phospholipid scramblase activity"/>
    <property type="evidence" value="ECO:0007669"/>
    <property type="project" value="InterPro"/>
</dbReference>
<evidence type="ECO:0000256" key="2">
    <source>
        <dbReference type="RuleBase" id="RU363116"/>
    </source>
</evidence>
<name>A0A5C3R0D5_9AGAR</name>
<evidence type="ECO:0000313" key="4">
    <source>
        <dbReference type="EMBL" id="TFL07723.1"/>
    </source>
</evidence>
<gene>
    <name evidence="4" type="ORF">BDV98DRAFT_497343</name>
</gene>
<dbReference type="OrthoDB" id="191150at2759"/>
<dbReference type="AlphaFoldDB" id="A0A5C3R0D5"/>
<sequence length="360" mass="41612">MLSLSRTARHPPLPLTLRHRVIQPKSHTTRCISRFQGRKPIGSGRERPATYARPNSTPGQSSEHDHVRHEREPSAHDSPLWQAASERASVASNPEEGLRRLLMDNEVLIIERQIEMMNIFLGFEQTNRYSISNEAGEPVGFIAEEPRGFLASFSRQLLRTHRPFRALVMDVHGAPVLWLRRPFAFINSRMFVQRLKDYSTYTPEGEPVLDTFAEVQQRWHPWRRRYDVFLKDTPRRILSLASESQPEPDLVQEDFSQFARVDSGFLAWNFSLHDAHGQELGHVGRNFRGFGREVSQYVVRFGPRPYMDPDTPGLLRQPKLDTDLTMDQRASILFAFWPLTKLAAQPVNLDFDFFSRHSEG</sequence>
<accession>A0A5C3R0D5</accession>
<feature type="compositionally biased region" description="Basic and acidic residues" evidence="3">
    <location>
        <begin position="62"/>
        <end position="75"/>
    </location>
</feature>
<dbReference type="PANTHER" id="PTHR23248">
    <property type="entry name" value="PHOSPHOLIPID SCRAMBLASE-RELATED"/>
    <property type="match status" value="1"/>
</dbReference>
<keyword evidence="5" id="KW-1185">Reference proteome</keyword>
<evidence type="ECO:0000256" key="3">
    <source>
        <dbReference type="SAM" id="MobiDB-lite"/>
    </source>
</evidence>
<evidence type="ECO:0000313" key="5">
    <source>
        <dbReference type="Proteomes" id="UP000305067"/>
    </source>
</evidence>
<dbReference type="EMBL" id="ML178814">
    <property type="protein sequence ID" value="TFL07723.1"/>
    <property type="molecule type" value="Genomic_DNA"/>
</dbReference>
<reference evidence="4 5" key="1">
    <citation type="journal article" date="2019" name="Nat. Ecol. Evol.">
        <title>Megaphylogeny resolves global patterns of mushroom evolution.</title>
        <authorList>
            <person name="Varga T."/>
            <person name="Krizsan K."/>
            <person name="Foldi C."/>
            <person name="Dima B."/>
            <person name="Sanchez-Garcia M."/>
            <person name="Sanchez-Ramirez S."/>
            <person name="Szollosi G.J."/>
            <person name="Szarkandi J.G."/>
            <person name="Papp V."/>
            <person name="Albert L."/>
            <person name="Andreopoulos W."/>
            <person name="Angelini C."/>
            <person name="Antonin V."/>
            <person name="Barry K.W."/>
            <person name="Bougher N.L."/>
            <person name="Buchanan P."/>
            <person name="Buyck B."/>
            <person name="Bense V."/>
            <person name="Catcheside P."/>
            <person name="Chovatia M."/>
            <person name="Cooper J."/>
            <person name="Damon W."/>
            <person name="Desjardin D."/>
            <person name="Finy P."/>
            <person name="Geml J."/>
            <person name="Haridas S."/>
            <person name="Hughes K."/>
            <person name="Justo A."/>
            <person name="Karasinski D."/>
            <person name="Kautmanova I."/>
            <person name="Kiss B."/>
            <person name="Kocsube S."/>
            <person name="Kotiranta H."/>
            <person name="LaButti K.M."/>
            <person name="Lechner B.E."/>
            <person name="Liimatainen K."/>
            <person name="Lipzen A."/>
            <person name="Lukacs Z."/>
            <person name="Mihaltcheva S."/>
            <person name="Morgado L.N."/>
            <person name="Niskanen T."/>
            <person name="Noordeloos M.E."/>
            <person name="Ohm R.A."/>
            <person name="Ortiz-Santana B."/>
            <person name="Ovrebo C."/>
            <person name="Racz N."/>
            <person name="Riley R."/>
            <person name="Savchenko A."/>
            <person name="Shiryaev A."/>
            <person name="Soop K."/>
            <person name="Spirin V."/>
            <person name="Szebenyi C."/>
            <person name="Tomsovsky M."/>
            <person name="Tulloss R.E."/>
            <person name="Uehling J."/>
            <person name="Grigoriev I.V."/>
            <person name="Vagvolgyi C."/>
            <person name="Papp T."/>
            <person name="Martin F.M."/>
            <person name="Miettinen O."/>
            <person name="Hibbett D.S."/>
            <person name="Nagy L.G."/>
        </authorList>
    </citation>
    <scope>NUCLEOTIDE SEQUENCE [LARGE SCALE GENOMIC DNA]</scope>
    <source>
        <strain evidence="4 5">CBS 309.79</strain>
    </source>
</reference>
<organism evidence="4 5">
    <name type="scientific">Pterulicium gracile</name>
    <dbReference type="NCBI Taxonomy" id="1884261"/>
    <lineage>
        <taxon>Eukaryota</taxon>
        <taxon>Fungi</taxon>
        <taxon>Dikarya</taxon>
        <taxon>Basidiomycota</taxon>
        <taxon>Agaricomycotina</taxon>
        <taxon>Agaricomycetes</taxon>
        <taxon>Agaricomycetidae</taxon>
        <taxon>Agaricales</taxon>
        <taxon>Pleurotineae</taxon>
        <taxon>Pterulaceae</taxon>
        <taxon>Pterulicium</taxon>
    </lineage>
</organism>
<feature type="region of interest" description="Disordered" evidence="3">
    <location>
        <begin position="1"/>
        <end position="93"/>
    </location>
</feature>
<proteinExistence type="inferred from homology"/>
<dbReference type="GO" id="GO:0005886">
    <property type="term" value="C:plasma membrane"/>
    <property type="evidence" value="ECO:0007669"/>
    <property type="project" value="TreeGrafter"/>
</dbReference>
<dbReference type="Pfam" id="PF03803">
    <property type="entry name" value="Scramblase"/>
    <property type="match status" value="1"/>
</dbReference>
<evidence type="ECO:0000256" key="1">
    <source>
        <dbReference type="ARBA" id="ARBA00005350"/>
    </source>
</evidence>
<dbReference type="Proteomes" id="UP000305067">
    <property type="component" value="Unassembled WGS sequence"/>
</dbReference>
<dbReference type="PANTHER" id="PTHR23248:SF9">
    <property type="entry name" value="PHOSPHOLIPID SCRAMBLASE"/>
    <property type="match status" value="1"/>
</dbReference>
<dbReference type="STRING" id="1884261.A0A5C3R0D5"/>